<dbReference type="Gramene" id="GBG72658">
    <property type="protein sequence ID" value="GBG72658"/>
    <property type="gene ID" value="CBR_g12231"/>
</dbReference>
<dbReference type="OMA" id="FEPQRCW"/>
<evidence type="ECO:0000256" key="7">
    <source>
        <dbReference type="ARBA" id="ARBA00022801"/>
    </source>
</evidence>
<dbReference type="GO" id="GO:0005886">
    <property type="term" value="C:plasma membrane"/>
    <property type="evidence" value="ECO:0007669"/>
    <property type="project" value="TreeGrafter"/>
</dbReference>
<dbReference type="EMBL" id="BFEA01000169">
    <property type="protein sequence ID" value="GBG72658.1"/>
    <property type="molecule type" value="Genomic_DNA"/>
</dbReference>
<feature type="domain" description="PLD phosphodiesterase" evidence="13">
    <location>
        <begin position="661"/>
        <end position="688"/>
    </location>
</feature>
<evidence type="ECO:0000256" key="5">
    <source>
        <dbReference type="ARBA" id="ARBA00022723"/>
    </source>
</evidence>
<dbReference type="SMART" id="SM00155">
    <property type="entry name" value="PLDc"/>
    <property type="match status" value="2"/>
</dbReference>
<evidence type="ECO:0000256" key="1">
    <source>
        <dbReference type="ARBA" id="ARBA00000798"/>
    </source>
</evidence>
<dbReference type="PROSITE" id="PS50035">
    <property type="entry name" value="PLD"/>
    <property type="match status" value="1"/>
</dbReference>
<dbReference type="Proteomes" id="UP000265515">
    <property type="component" value="Unassembled WGS sequence"/>
</dbReference>
<proteinExistence type="inferred from homology"/>
<dbReference type="EC" id="3.1.4.4" evidence="4 11"/>
<dbReference type="InterPro" id="IPR011402">
    <property type="entry name" value="PLipase_D_pln"/>
</dbReference>
<dbReference type="Pfam" id="PF12357">
    <property type="entry name" value="PLD_C"/>
    <property type="match status" value="1"/>
</dbReference>
<dbReference type="InterPro" id="IPR000008">
    <property type="entry name" value="C2_dom"/>
</dbReference>
<dbReference type="Gene3D" id="3.30.870.10">
    <property type="entry name" value="Endonuclease Chain A"/>
    <property type="match status" value="2"/>
</dbReference>
<dbReference type="InterPro" id="IPR015679">
    <property type="entry name" value="PLipase_D_fam"/>
</dbReference>
<keyword evidence="9 11" id="KW-0442">Lipid degradation</keyword>
<keyword evidence="10" id="KW-0443">Lipid metabolism</keyword>
<dbReference type="GO" id="GO:0004630">
    <property type="term" value="F:phospholipase D activity"/>
    <property type="evidence" value="ECO:0007669"/>
    <property type="project" value="UniProtKB-EC"/>
</dbReference>
<comment type="caution">
    <text evidence="14">The sequence shown here is derived from an EMBL/GenBank/DDBJ whole genome shotgun (WGS) entry which is preliminary data.</text>
</comment>
<comment type="cofactor">
    <cofactor evidence="2 11">
        <name>Ca(2+)</name>
        <dbReference type="ChEBI" id="CHEBI:29108"/>
    </cofactor>
</comment>
<comment type="catalytic activity">
    <reaction evidence="1 11">
        <text>a 1,2-diacyl-sn-glycero-3-phosphocholine + H2O = a 1,2-diacyl-sn-glycero-3-phosphate + choline + H(+)</text>
        <dbReference type="Rhea" id="RHEA:14445"/>
        <dbReference type="ChEBI" id="CHEBI:15354"/>
        <dbReference type="ChEBI" id="CHEBI:15377"/>
        <dbReference type="ChEBI" id="CHEBI:15378"/>
        <dbReference type="ChEBI" id="CHEBI:57643"/>
        <dbReference type="ChEBI" id="CHEBI:58608"/>
        <dbReference type="EC" id="3.1.4.4"/>
    </reaction>
</comment>
<evidence type="ECO:0000256" key="10">
    <source>
        <dbReference type="ARBA" id="ARBA00023098"/>
    </source>
</evidence>
<dbReference type="OrthoDB" id="14911at2759"/>
<evidence type="ECO:0000259" key="12">
    <source>
        <dbReference type="PROSITE" id="PS50004"/>
    </source>
</evidence>
<organism evidence="14 15">
    <name type="scientific">Chara braunii</name>
    <name type="common">Braun's stonewort</name>
    <dbReference type="NCBI Taxonomy" id="69332"/>
    <lineage>
        <taxon>Eukaryota</taxon>
        <taxon>Viridiplantae</taxon>
        <taxon>Streptophyta</taxon>
        <taxon>Charophyceae</taxon>
        <taxon>Charales</taxon>
        <taxon>Characeae</taxon>
        <taxon>Chara</taxon>
    </lineage>
</organism>
<feature type="domain" description="C2" evidence="12">
    <location>
        <begin position="1"/>
        <end position="125"/>
    </location>
</feature>
<dbReference type="GO" id="GO:0046470">
    <property type="term" value="P:phosphatidylcholine metabolic process"/>
    <property type="evidence" value="ECO:0007669"/>
    <property type="project" value="InterPro"/>
</dbReference>
<dbReference type="InterPro" id="IPR035892">
    <property type="entry name" value="C2_domain_sf"/>
</dbReference>
<dbReference type="PIRSF" id="PIRSF036470">
    <property type="entry name" value="PLD_plant"/>
    <property type="match status" value="1"/>
</dbReference>
<dbReference type="STRING" id="69332.A0A388KRN1"/>
<reference evidence="14 15" key="1">
    <citation type="journal article" date="2018" name="Cell">
        <title>The Chara Genome: Secondary Complexity and Implications for Plant Terrestrialization.</title>
        <authorList>
            <person name="Nishiyama T."/>
            <person name="Sakayama H."/>
            <person name="Vries J.D."/>
            <person name="Buschmann H."/>
            <person name="Saint-Marcoux D."/>
            <person name="Ullrich K.K."/>
            <person name="Haas F.B."/>
            <person name="Vanderstraeten L."/>
            <person name="Becker D."/>
            <person name="Lang D."/>
            <person name="Vosolsobe S."/>
            <person name="Rombauts S."/>
            <person name="Wilhelmsson P.K.I."/>
            <person name="Janitza P."/>
            <person name="Kern R."/>
            <person name="Heyl A."/>
            <person name="Rumpler F."/>
            <person name="Villalobos L.I.A.C."/>
            <person name="Clay J.M."/>
            <person name="Skokan R."/>
            <person name="Toyoda A."/>
            <person name="Suzuki Y."/>
            <person name="Kagoshima H."/>
            <person name="Schijlen E."/>
            <person name="Tajeshwar N."/>
            <person name="Catarino B."/>
            <person name="Hetherington A.J."/>
            <person name="Saltykova A."/>
            <person name="Bonnot C."/>
            <person name="Breuninger H."/>
            <person name="Symeonidi A."/>
            <person name="Radhakrishnan G.V."/>
            <person name="Van Nieuwerburgh F."/>
            <person name="Deforce D."/>
            <person name="Chang C."/>
            <person name="Karol K.G."/>
            <person name="Hedrich R."/>
            <person name="Ulvskov P."/>
            <person name="Glockner G."/>
            <person name="Delwiche C.F."/>
            <person name="Petrasek J."/>
            <person name="Van de Peer Y."/>
            <person name="Friml J."/>
            <person name="Beilby M."/>
            <person name="Dolan L."/>
            <person name="Kohara Y."/>
            <person name="Sugano S."/>
            <person name="Fujiyama A."/>
            <person name="Delaux P.-M."/>
            <person name="Quint M."/>
            <person name="TheiBen G."/>
            <person name="Hagemann M."/>
            <person name="Harholt J."/>
            <person name="Dunand C."/>
            <person name="Zachgo S."/>
            <person name="Langdale J."/>
            <person name="Maumus F."/>
            <person name="Straeten D.V.D."/>
            <person name="Gould S.B."/>
            <person name="Rensing S.A."/>
        </authorList>
    </citation>
    <scope>NUCLEOTIDE SEQUENCE [LARGE SCALE GENOMIC DNA]</scope>
    <source>
        <strain evidence="14 15">S276</strain>
    </source>
</reference>
<dbReference type="PROSITE" id="PS50004">
    <property type="entry name" value="C2"/>
    <property type="match status" value="1"/>
</dbReference>
<keyword evidence="8 11" id="KW-0106">Calcium</keyword>
<evidence type="ECO:0000256" key="8">
    <source>
        <dbReference type="ARBA" id="ARBA00022837"/>
    </source>
</evidence>
<dbReference type="InterPro" id="IPR001736">
    <property type="entry name" value="PLipase_D/transphosphatidylase"/>
</dbReference>
<keyword evidence="6" id="KW-0677">Repeat</keyword>
<gene>
    <name evidence="14" type="ORF">CBR_g12231</name>
</gene>
<keyword evidence="7 11" id="KW-0378">Hydrolase</keyword>
<evidence type="ECO:0000313" key="15">
    <source>
        <dbReference type="Proteomes" id="UP000265515"/>
    </source>
</evidence>
<dbReference type="PANTHER" id="PTHR18896">
    <property type="entry name" value="PHOSPHOLIPASE D"/>
    <property type="match status" value="1"/>
</dbReference>
<dbReference type="SUPFAM" id="SSF56024">
    <property type="entry name" value="Phospholipase D/nuclease"/>
    <property type="match status" value="2"/>
</dbReference>
<accession>A0A388KRN1</accession>
<evidence type="ECO:0000256" key="9">
    <source>
        <dbReference type="ARBA" id="ARBA00022963"/>
    </source>
</evidence>
<evidence type="ECO:0000256" key="2">
    <source>
        <dbReference type="ARBA" id="ARBA00001913"/>
    </source>
</evidence>
<name>A0A388KRN1_CHABU</name>
<protein>
    <recommendedName>
        <fullName evidence="4 11">Phospholipase D</fullName>
        <ecNumber evidence="4 11">3.1.4.4</ecNumber>
    </recommendedName>
</protein>
<dbReference type="AlphaFoldDB" id="A0A388KRN1"/>
<evidence type="ECO:0000256" key="3">
    <source>
        <dbReference type="ARBA" id="ARBA00010683"/>
    </source>
</evidence>
<evidence type="ECO:0000256" key="11">
    <source>
        <dbReference type="PIRNR" id="PIRNR036470"/>
    </source>
</evidence>
<dbReference type="GO" id="GO:0009395">
    <property type="term" value="P:phospholipid catabolic process"/>
    <property type="evidence" value="ECO:0007669"/>
    <property type="project" value="TreeGrafter"/>
</dbReference>
<dbReference type="SUPFAM" id="SSF49562">
    <property type="entry name" value="C2 domain (Calcium/lipid-binding domain, CaLB)"/>
    <property type="match status" value="1"/>
</dbReference>
<evidence type="ECO:0000256" key="4">
    <source>
        <dbReference type="ARBA" id="ARBA00012027"/>
    </source>
</evidence>
<dbReference type="Gene3D" id="2.60.40.150">
    <property type="entry name" value="C2 domain"/>
    <property type="match status" value="1"/>
</dbReference>
<evidence type="ECO:0000259" key="13">
    <source>
        <dbReference type="PROSITE" id="PS50035"/>
    </source>
</evidence>
<comment type="similarity">
    <text evidence="3 11">Belongs to the phospholipase D family. C2-PLD subfamily.</text>
</comment>
<sequence>MAEKLLHGTLEVTIFEARGLEDVDTLGSGIVGGTLNTLGITHDRDKSDPYATVELSPRVVLGRTRVIKDTLNPSWNESFSIKVAHRTSEVEVHIRDSDGVGALPMGGAHIPVDKLLTEQVVEGWFPLRSMYDLPARGSIRVKLQFQSIDTLKQRFGKLGQRGKPPGVPNTFFTERSGNRVTLYQDAHVPNSFAPHILLENGDTYKQHRLWEDVYKTIVEAKHFIYICGWSVYHKTRLIRDEERMIPGAEGVIVGNLLKKKADEGVKVVMLVWDDATSNENEETGMMATHDQETLDFFKGSAVKCVLAPRISDLDASGFEMATNVIIYSHHQKLVVADAPLPQGGGPSEAGSSSDRQRRVLAYVGGVDLCNGRFDTPDHHLFRTLDTWHKDDFYQGNFPGASLEQGGPRQPWHDIHSKVEGPAAWDVLYNFEQRWKSLKSMDIKALFSIADHQQLFQAPYSPFISSDDHETWNVQFIRSIDSGSVHGFPDDPLLAAHRGLVSGKNVTVERSIQDAYIHSIRRAEHFLYIENQYFLGSCFAWDQSRAVNAIHTVPVEIALRIVQKIHLGEPFAAYVVIPMWPEGVPTSMQMQEILYWQRNTMQMMYKLVAKAIAKKGLSTKPTDYLNFFCLVNREPFVDGEYRPPKPVSKDGHYKRSQQSRRFMIYVHSKMMIVDDEFIIVGSANINQRSMDGSRDSESAIAAYQPYHTVGFRNAPPRGQIHGFRMSLWAEHTGAVEDVFVDPSSPSCVHRINDLASTNQAQFCSNRPQNLRGHIVPYPIEVGADGTVTSVRGLPNFLDSDAPVLGKQCTVLPDALTT</sequence>
<evidence type="ECO:0000256" key="6">
    <source>
        <dbReference type="ARBA" id="ARBA00022737"/>
    </source>
</evidence>
<evidence type="ECO:0000313" key="14">
    <source>
        <dbReference type="EMBL" id="GBG72658.1"/>
    </source>
</evidence>
<comment type="function">
    <text evidence="11">Hydrolyzes glycerol-phospholipids at the terminal phosphodiesteric bond.</text>
</comment>
<dbReference type="Pfam" id="PF00168">
    <property type="entry name" value="C2"/>
    <property type="match status" value="1"/>
</dbReference>
<dbReference type="GO" id="GO:0005509">
    <property type="term" value="F:calcium ion binding"/>
    <property type="evidence" value="ECO:0007669"/>
    <property type="project" value="InterPro"/>
</dbReference>
<dbReference type="SMART" id="SM00239">
    <property type="entry name" value="C2"/>
    <property type="match status" value="1"/>
</dbReference>
<dbReference type="PANTHER" id="PTHR18896:SF60">
    <property type="entry name" value="PHOSPHOLIPASE D"/>
    <property type="match status" value="1"/>
</dbReference>
<dbReference type="Pfam" id="PF00614">
    <property type="entry name" value="PLDc"/>
    <property type="match status" value="1"/>
</dbReference>
<dbReference type="InterPro" id="IPR024632">
    <property type="entry name" value="PLipase_D_C"/>
</dbReference>
<keyword evidence="5" id="KW-0479">Metal-binding</keyword>
<keyword evidence="15" id="KW-1185">Reference proteome</keyword>